<keyword evidence="2" id="KW-1185">Reference proteome</keyword>
<name>A0ABV2Q5E5_9BURK</name>
<evidence type="ECO:0000313" key="1">
    <source>
        <dbReference type="EMBL" id="MET4576256.1"/>
    </source>
</evidence>
<accession>A0ABV2Q5E5</accession>
<evidence type="ECO:0008006" key="3">
    <source>
        <dbReference type="Google" id="ProtNLM"/>
    </source>
</evidence>
<gene>
    <name evidence="1" type="ORF">ABIE13_001356</name>
</gene>
<protein>
    <recommendedName>
        <fullName evidence="3">DUF3251 domain-containing protein</fullName>
    </recommendedName>
</protein>
<proteinExistence type="predicted"/>
<dbReference type="Proteomes" id="UP001549320">
    <property type="component" value="Unassembled WGS sequence"/>
</dbReference>
<reference evidence="1 2" key="1">
    <citation type="submission" date="2024-06" db="EMBL/GenBank/DDBJ databases">
        <title>Sorghum-associated microbial communities from plants grown in Nebraska, USA.</title>
        <authorList>
            <person name="Schachtman D."/>
        </authorList>
    </citation>
    <scope>NUCLEOTIDE SEQUENCE [LARGE SCALE GENOMIC DNA]</scope>
    <source>
        <strain evidence="1 2">2709</strain>
    </source>
</reference>
<comment type="caution">
    <text evidence="1">The sequence shown here is derived from an EMBL/GenBank/DDBJ whole genome shotgun (WGS) entry which is preliminary data.</text>
</comment>
<sequence length="275" mass="30237">MEPGRLRCYSSWMNSLTSRSLLPPRQPRGSNIRFRILTNQLDSGYCETAGAARVVRTLAWSIQALVLGTILGCGGDRDSHEPVASSAPLSTTELVAVVSEDSRPQQLREVMRPKAAVVDSTVVRLDTFQYVQEPSSNWGPMKIGTVREVEATAQPDDFFARLKWRVAVDGKQTASISFESPPARGIRLGLQIGLLPMDSVFRVFGSEDEEAVEIDSSVIAQIVQLNLNAAVPDQVARLYWLPILKGARVTLEIDLPAQTPRSAMVLSVPQLSHLW</sequence>
<organism evidence="1 2">
    <name type="scientific">Ottowia thiooxydans</name>
    <dbReference type="NCBI Taxonomy" id="219182"/>
    <lineage>
        <taxon>Bacteria</taxon>
        <taxon>Pseudomonadati</taxon>
        <taxon>Pseudomonadota</taxon>
        <taxon>Betaproteobacteria</taxon>
        <taxon>Burkholderiales</taxon>
        <taxon>Comamonadaceae</taxon>
        <taxon>Ottowia</taxon>
    </lineage>
</organism>
<dbReference type="EMBL" id="JBEPSH010000002">
    <property type="protein sequence ID" value="MET4576256.1"/>
    <property type="molecule type" value="Genomic_DNA"/>
</dbReference>
<evidence type="ECO:0000313" key="2">
    <source>
        <dbReference type="Proteomes" id="UP001549320"/>
    </source>
</evidence>